<dbReference type="CDD" id="cd06852">
    <property type="entry name" value="GT_MraY"/>
    <property type="match status" value="1"/>
</dbReference>
<dbReference type="GO" id="GO:0008360">
    <property type="term" value="P:regulation of cell shape"/>
    <property type="evidence" value="ECO:0007669"/>
    <property type="project" value="UniProtKB-KW"/>
</dbReference>
<evidence type="ECO:0000256" key="6">
    <source>
        <dbReference type="ARBA" id="ARBA00023136"/>
    </source>
</evidence>
<keyword evidence="7 8" id="KW-0479">Metal-binding</keyword>
<dbReference type="GO" id="GO:0046872">
    <property type="term" value="F:metal ion binding"/>
    <property type="evidence" value="ECO:0007669"/>
    <property type="project" value="UniProtKB-KW"/>
</dbReference>
<feature type="transmembrane region" description="Helical" evidence="7">
    <location>
        <begin position="258"/>
        <end position="276"/>
    </location>
</feature>
<evidence type="ECO:0000256" key="2">
    <source>
        <dbReference type="ARBA" id="ARBA00005583"/>
    </source>
</evidence>
<comment type="subcellular location">
    <subcellularLocation>
        <location evidence="7">Cell membrane</location>
        <topology evidence="7">Multi-pass membrane protein</topology>
    </subcellularLocation>
    <subcellularLocation>
        <location evidence="1">Membrane</location>
        <topology evidence="1">Multi-pass membrane protein</topology>
    </subcellularLocation>
</comment>
<dbReference type="GO" id="GO:0005886">
    <property type="term" value="C:plasma membrane"/>
    <property type="evidence" value="ECO:0007669"/>
    <property type="project" value="UniProtKB-SubCell"/>
</dbReference>
<keyword evidence="7" id="KW-0132">Cell division</keyword>
<keyword evidence="7 8" id="KW-0460">Magnesium</keyword>
<feature type="transmembrane region" description="Helical" evidence="7">
    <location>
        <begin position="47"/>
        <end position="71"/>
    </location>
</feature>
<dbReference type="GO" id="GO:0051992">
    <property type="term" value="F:UDP-N-acetylmuramoyl-L-alanyl-D-glutamyl-meso-2,6-diaminopimelyl-D-alanyl-D-alanine:undecaprenyl-phosphate transferase activity"/>
    <property type="evidence" value="ECO:0007669"/>
    <property type="project" value="RHEA"/>
</dbReference>
<comment type="pathway">
    <text evidence="7">Cell wall biogenesis; peptidoglycan biosynthesis.</text>
</comment>
<dbReference type="PANTHER" id="PTHR22926">
    <property type="entry name" value="PHOSPHO-N-ACETYLMURAMOYL-PENTAPEPTIDE-TRANSFERASE"/>
    <property type="match status" value="1"/>
</dbReference>
<comment type="function">
    <text evidence="7">Catalyzes the initial step of the lipid cycle reactions in the biosynthesis of the cell wall peptidoglycan: transfers peptidoglycan precursor phospho-MurNAc-pentapeptide from UDP-MurNAc-pentapeptide onto the lipid carrier undecaprenyl phosphate, yielding undecaprenyl-pyrophosphoryl-MurNAc-pentapeptide, known as lipid I.</text>
</comment>
<comment type="cofactor">
    <cofactor evidence="7 8">
        <name>Mg(2+)</name>
        <dbReference type="ChEBI" id="CHEBI:18420"/>
    </cofactor>
</comment>
<sequence>MEGLTLGLVLALGVFPLAAWASPRFARWVRAGQRIRPEGPADHQGKAGTPTMGGIVPLGLIVVGTALLWAWGPGPSLAGGFVLLSTVVGGAIGLADDLRSQRGGSSVGLVPHQTLLAQTLGAGVLCSLVPSMGAVEIVVPFSSLRLPLTAVPIWGWVPLVVMGFVGTVNAVNLADGLDGLATGLWVAATLAFLGIVGGPELRGISVVALGAGIGFLWANAFPARVFMGNVGSMGLGGFLFGLAFAGGGVFVLPVAGGVFVLMALSVILQVVSYRLTGVRLFKMAPFHHHLEAGAVTWPHRLRSPCWPEPKVVVRLWLLGGGFALLGVLAGTFG</sequence>
<keyword evidence="3 7" id="KW-0808">Transferase</keyword>
<keyword evidence="7" id="KW-0961">Cell wall biogenesis/degradation</keyword>
<dbReference type="Pfam" id="PF00953">
    <property type="entry name" value="Glycos_transf_4"/>
    <property type="match status" value="1"/>
</dbReference>
<name>A0A410FWD5_BIPS1</name>
<dbReference type="EC" id="2.7.8.13" evidence="7"/>
<dbReference type="InterPro" id="IPR003524">
    <property type="entry name" value="PNAcMuramoyl-5peptid_Trfase"/>
</dbReference>
<dbReference type="PROSITE" id="PS01348">
    <property type="entry name" value="MRAY_2"/>
    <property type="match status" value="1"/>
</dbReference>
<evidence type="ECO:0000256" key="8">
    <source>
        <dbReference type="PIRSR" id="PIRSR600715-1"/>
    </source>
</evidence>
<dbReference type="GO" id="GO:0071555">
    <property type="term" value="P:cell wall organization"/>
    <property type="evidence" value="ECO:0007669"/>
    <property type="project" value="UniProtKB-KW"/>
</dbReference>
<keyword evidence="5 7" id="KW-1133">Transmembrane helix</keyword>
<evidence type="ECO:0000256" key="7">
    <source>
        <dbReference type="HAMAP-Rule" id="MF_00038"/>
    </source>
</evidence>
<dbReference type="GO" id="GO:0051301">
    <property type="term" value="P:cell division"/>
    <property type="evidence" value="ECO:0007669"/>
    <property type="project" value="UniProtKB-KW"/>
</dbReference>
<comment type="catalytic activity">
    <reaction evidence="7">
        <text>UDP-N-acetyl-alpha-D-muramoyl-L-alanyl-gamma-D-glutamyl-meso-2,6-diaminopimeloyl-D-alanyl-D-alanine + di-trans,octa-cis-undecaprenyl phosphate = di-trans,octa-cis-undecaprenyl diphospho-N-acetyl-alpha-D-muramoyl-L-alanyl-D-glutamyl-meso-2,6-diaminopimeloyl-D-alanyl-D-alanine + UMP</text>
        <dbReference type="Rhea" id="RHEA:28386"/>
        <dbReference type="ChEBI" id="CHEBI:57865"/>
        <dbReference type="ChEBI" id="CHEBI:60392"/>
        <dbReference type="ChEBI" id="CHEBI:61386"/>
        <dbReference type="ChEBI" id="CHEBI:61387"/>
        <dbReference type="EC" id="2.7.8.13"/>
    </reaction>
</comment>
<evidence type="ECO:0000256" key="4">
    <source>
        <dbReference type="ARBA" id="ARBA00022692"/>
    </source>
</evidence>
<feature type="transmembrane region" description="Helical" evidence="7">
    <location>
        <begin position="77"/>
        <end position="95"/>
    </location>
</feature>
<evidence type="ECO:0000313" key="9">
    <source>
        <dbReference type="EMBL" id="QAA77271.1"/>
    </source>
</evidence>
<dbReference type="Proteomes" id="UP000287233">
    <property type="component" value="Chromosome"/>
</dbReference>
<dbReference type="GO" id="GO:0009252">
    <property type="term" value="P:peptidoglycan biosynthetic process"/>
    <property type="evidence" value="ECO:0007669"/>
    <property type="project" value="UniProtKB-UniRule"/>
</dbReference>
<gene>
    <name evidence="7" type="primary">mraY</name>
    <name evidence="9" type="ORF">BIP78_1505</name>
</gene>
<dbReference type="HAMAP" id="MF_00038">
    <property type="entry name" value="MraY"/>
    <property type="match status" value="1"/>
</dbReference>
<evidence type="ECO:0000256" key="3">
    <source>
        <dbReference type="ARBA" id="ARBA00022679"/>
    </source>
</evidence>
<feature type="binding site" evidence="8">
    <location>
        <position position="172"/>
    </location>
    <ligand>
        <name>Mg(2+)</name>
        <dbReference type="ChEBI" id="CHEBI:18420"/>
    </ligand>
</feature>
<accession>A0A410FWD5</accession>
<dbReference type="UniPathway" id="UPA00219"/>
<keyword evidence="7" id="KW-0133">Cell shape</keyword>
<protein>
    <recommendedName>
        <fullName evidence="7">Phospho-N-acetylmuramoyl-pentapeptide-transferase</fullName>
        <ecNumber evidence="7">2.7.8.13</ecNumber>
    </recommendedName>
    <alternativeName>
        <fullName evidence="7">UDP-MurNAc-pentapeptide phosphotransferase</fullName>
    </alternativeName>
</protein>
<keyword evidence="4 7" id="KW-0812">Transmembrane</keyword>
<dbReference type="AlphaFoldDB" id="A0A410FWD5"/>
<dbReference type="PANTHER" id="PTHR22926:SF5">
    <property type="entry name" value="PHOSPHO-N-ACETYLMURAMOYL-PENTAPEPTIDE-TRANSFERASE HOMOLOG"/>
    <property type="match status" value="1"/>
</dbReference>
<dbReference type="EMBL" id="CP034928">
    <property type="protein sequence ID" value="QAA77271.1"/>
    <property type="molecule type" value="Genomic_DNA"/>
</dbReference>
<dbReference type="KEGG" id="bih:BIP78_1505"/>
<proteinExistence type="inferred from homology"/>
<feature type="transmembrane region" description="Helical" evidence="7">
    <location>
        <begin position="180"/>
        <end position="197"/>
    </location>
</feature>
<reference evidence="10" key="1">
    <citation type="submission" date="2018-12" db="EMBL/GenBank/DDBJ databases">
        <title>Complete genome sequence of an uncultured bacterium of the candidate phylum Bipolaricaulota.</title>
        <authorList>
            <person name="Kadnikov V.V."/>
            <person name="Mardanov A.V."/>
            <person name="Beletsky A.V."/>
            <person name="Frank Y.A."/>
            <person name="Karnachuk O.V."/>
            <person name="Ravin N.V."/>
        </authorList>
    </citation>
    <scope>NUCLEOTIDE SEQUENCE [LARGE SCALE GENOMIC DNA]</scope>
</reference>
<feature type="transmembrane region" description="Helical" evidence="7">
    <location>
        <begin position="311"/>
        <end position="332"/>
    </location>
</feature>
<evidence type="ECO:0000313" key="10">
    <source>
        <dbReference type="Proteomes" id="UP000287233"/>
    </source>
</evidence>
<feature type="transmembrane region" description="Helical" evidence="7">
    <location>
        <begin position="115"/>
        <end position="141"/>
    </location>
</feature>
<feature type="transmembrane region" description="Helical" evidence="7">
    <location>
        <begin position="233"/>
        <end position="252"/>
    </location>
</feature>
<keyword evidence="7" id="KW-0573">Peptidoglycan synthesis</keyword>
<keyword evidence="7" id="KW-1003">Cell membrane</keyword>
<dbReference type="GO" id="GO:0008963">
    <property type="term" value="F:phospho-N-acetylmuramoyl-pentapeptide-transferase activity"/>
    <property type="evidence" value="ECO:0007669"/>
    <property type="project" value="UniProtKB-UniRule"/>
</dbReference>
<dbReference type="InterPro" id="IPR000715">
    <property type="entry name" value="Glycosyl_transferase_4"/>
</dbReference>
<feature type="transmembrane region" description="Helical" evidence="7">
    <location>
        <begin position="203"/>
        <end position="221"/>
    </location>
</feature>
<feature type="transmembrane region" description="Helical" evidence="7">
    <location>
        <begin position="153"/>
        <end position="173"/>
    </location>
</feature>
<feature type="transmembrane region" description="Helical" evidence="7">
    <location>
        <begin position="6"/>
        <end position="26"/>
    </location>
</feature>
<comment type="similarity">
    <text evidence="2 7">Belongs to the glycosyltransferase 4 family. MraY subfamily.</text>
</comment>
<keyword evidence="6 7" id="KW-0472">Membrane</keyword>
<dbReference type="InterPro" id="IPR018480">
    <property type="entry name" value="PNAcMuramoyl-5peptid_Trfase_CS"/>
</dbReference>
<keyword evidence="7" id="KW-0131">Cell cycle</keyword>
<organism evidence="9 10">
    <name type="scientific">Bipolaricaulis sibiricus</name>
    <dbReference type="NCBI Taxonomy" id="2501609"/>
    <lineage>
        <taxon>Bacteria</taxon>
        <taxon>Candidatus Bipolaricaulota</taxon>
        <taxon>Candidatus Bipolaricaulia</taxon>
        <taxon>Candidatus Bipolaricaulales</taxon>
        <taxon>Candidatus Bipolaricaulaceae</taxon>
        <taxon>Candidatus Bipolaricaulis</taxon>
    </lineage>
</organism>
<evidence type="ECO:0000256" key="1">
    <source>
        <dbReference type="ARBA" id="ARBA00004141"/>
    </source>
</evidence>
<evidence type="ECO:0000256" key="5">
    <source>
        <dbReference type="ARBA" id="ARBA00022989"/>
    </source>
</evidence>